<dbReference type="OrthoDB" id="3364707at2759"/>
<dbReference type="AlphaFoldDB" id="S7RQ52"/>
<feature type="compositionally biased region" description="Polar residues" evidence="1">
    <location>
        <begin position="143"/>
        <end position="155"/>
    </location>
</feature>
<feature type="compositionally biased region" description="Low complexity" evidence="1">
    <location>
        <begin position="164"/>
        <end position="203"/>
    </location>
</feature>
<feature type="compositionally biased region" description="Basic and acidic residues" evidence="1">
    <location>
        <begin position="286"/>
        <end position="302"/>
    </location>
</feature>
<dbReference type="EMBL" id="KB469300">
    <property type="protein sequence ID" value="EPQ56720.1"/>
    <property type="molecule type" value="Genomic_DNA"/>
</dbReference>
<evidence type="ECO:0000313" key="2">
    <source>
        <dbReference type="EMBL" id="EPQ56720.1"/>
    </source>
</evidence>
<reference evidence="2 3" key="1">
    <citation type="journal article" date="2012" name="Science">
        <title>The Paleozoic origin of enzymatic lignin decomposition reconstructed from 31 fungal genomes.</title>
        <authorList>
            <person name="Floudas D."/>
            <person name="Binder M."/>
            <person name="Riley R."/>
            <person name="Barry K."/>
            <person name="Blanchette R.A."/>
            <person name="Henrissat B."/>
            <person name="Martinez A.T."/>
            <person name="Otillar R."/>
            <person name="Spatafora J.W."/>
            <person name="Yadav J.S."/>
            <person name="Aerts A."/>
            <person name="Benoit I."/>
            <person name="Boyd A."/>
            <person name="Carlson A."/>
            <person name="Copeland A."/>
            <person name="Coutinho P.M."/>
            <person name="de Vries R.P."/>
            <person name="Ferreira P."/>
            <person name="Findley K."/>
            <person name="Foster B."/>
            <person name="Gaskell J."/>
            <person name="Glotzer D."/>
            <person name="Gorecki P."/>
            <person name="Heitman J."/>
            <person name="Hesse C."/>
            <person name="Hori C."/>
            <person name="Igarashi K."/>
            <person name="Jurgens J.A."/>
            <person name="Kallen N."/>
            <person name="Kersten P."/>
            <person name="Kohler A."/>
            <person name="Kuees U."/>
            <person name="Kumar T.K.A."/>
            <person name="Kuo A."/>
            <person name="LaButti K."/>
            <person name="Larrondo L.F."/>
            <person name="Lindquist E."/>
            <person name="Ling A."/>
            <person name="Lombard V."/>
            <person name="Lucas S."/>
            <person name="Lundell T."/>
            <person name="Martin R."/>
            <person name="McLaughlin D.J."/>
            <person name="Morgenstern I."/>
            <person name="Morin E."/>
            <person name="Murat C."/>
            <person name="Nagy L.G."/>
            <person name="Nolan M."/>
            <person name="Ohm R.A."/>
            <person name="Patyshakuliyeva A."/>
            <person name="Rokas A."/>
            <person name="Ruiz-Duenas F.J."/>
            <person name="Sabat G."/>
            <person name="Salamov A."/>
            <person name="Samejima M."/>
            <person name="Schmutz J."/>
            <person name="Slot J.C."/>
            <person name="St John F."/>
            <person name="Stenlid J."/>
            <person name="Sun H."/>
            <person name="Sun S."/>
            <person name="Syed K."/>
            <person name="Tsang A."/>
            <person name="Wiebenga A."/>
            <person name="Young D."/>
            <person name="Pisabarro A."/>
            <person name="Eastwood D.C."/>
            <person name="Martin F."/>
            <person name="Cullen D."/>
            <person name="Grigoriev I.V."/>
            <person name="Hibbett D.S."/>
        </authorList>
    </citation>
    <scope>NUCLEOTIDE SEQUENCE [LARGE SCALE GENOMIC DNA]</scope>
    <source>
        <strain evidence="2 3">ATCC 11539</strain>
    </source>
</reference>
<evidence type="ECO:0000313" key="3">
    <source>
        <dbReference type="Proteomes" id="UP000030669"/>
    </source>
</evidence>
<feature type="compositionally biased region" description="Basic and acidic residues" evidence="1">
    <location>
        <begin position="95"/>
        <end position="107"/>
    </location>
</feature>
<name>S7RQ52_GLOTA</name>
<feature type="compositionally biased region" description="Low complexity" evidence="1">
    <location>
        <begin position="672"/>
        <end position="682"/>
    </location>
</feature>
<feature type="region of interest" description="Disordered" evidence="1">
    <location>
        <begin position="440"/>
        <end position="873"/>
    </location>
</feature>
<feature type="compositionally biased region" description="Low complexity" evidence="1">
    <location>
        <begin position="44"/>
        <end position="57"/>
    </location>
</feature>
<proteinExistence type="predicted"/>
<accession>S7RQ52</accession>
<dbReference type="RefSeq" id="XP_007865397.1">
    <property type="nucleotide sequence ID" value="XM_007867206.1"/>
</dbReference>
<organism evidence="2 3">
    <name type="scientific">Gloeophyllum trabeum (strain ATCC 11539 / FP-39264 / Madison 617)</name>
    <name type="common">Brown rot fungus</name>
    <dbReference type="NCBI Taxonomy" id="670483"/>
    <lineage>
        <taxon>Eukaryota</taxon>
        <taxon>Fungi</taxon>
        <taxon>Dikarya</taxon>
        <taxon>Basidiomycota</taxon>
        <taxon>Agaricomycotina</taxon>
        <taxon>Agaricomycetes</taxon>
        <taxon>Gloeophyllales</taxon>
        <taxon>Gloeophyllaceae</taxon>
        <taxon>Gloeophyllum</taxon>
    </lineage>
</organism>
<dbReference type="HOGENOM" id="CLU_317349_0_0_1"/>
<feature type="compositionally biased region" description="Polar residues" evidence="1">
    <location>
        <begin position="11"/>
        <end position="39"/>
    </location>
</feature>
<keyword evidence="3" id="KW-1185">Reference proteome</keyword>
<feature type="compositionally biased region" description="Basic and acidic residues" evidence="1">
    <location>
        <begin position="382"/>
        <end position="392"/>
    </location>
</feature>
<feature type="compositionally biased region" description="Polar residues" evidence="1">
    <location>
        <begin position="245"/>
        <end position="256"/>
    </location>
</feature>
<dbReference type="OMA" id="KPTINCH"/>
<feature type="compositionally biased region" description="Basic and acidic residues" evidence="1">
    <location>
        <begin position="479"/>
        <end position="491"/>
    </location>
</feature>
<feature type="compositionally biased region" description="Low complexity" evidence="1">
    <location>
        <begin position="592"/>
        <end position="611"/>
    </location>
</feature>
<gene>
    <name evidence="2" type="ORF">GLOTRDRAFT_138375</name>
</gene>
<dbReference type="GeneID" id="19303972"/>
<feature type="compositionally biased region" description="Polar residues" evidence="1">
    <location>
        <begin position="721"/>
        <end position="743"/>
    </location>
</feature>
<dbReference type="STRING" id="670483.S7RQ52"/>
<dbReference type="eggNOG" id="ENOG502SPZN">
    <property type="taxonomic scope" value="Eukaryota"/>
</dbReference>
<feature type="compositionally biased region" description="Polar residues" evidence="1">
    <location>
        <begin position="824"/>
        <end position="850"/>
    </location>
</feature>
<feature type="compositionally biased region" description="Low complexity" evidence="1">
    <location>
        <begin position="68"/>
        <end position="87"/>
    </location>
</feature>
<feature type="region of interest" description="Disordered" evidence="1">
    <location>
        <begin position="1"/>
        <end position="322"/>
    </location>
</feature>
<evidence type="ECO:0000256" key="1">
    <source>
        <dbReference type="SAM" id="MobiDB-lite"/>
    </source>
</evidence>
<dbReference type="Proteomes" id="UP000030669">
    <property type="component" value="Unassembled WGS sequence"/>
</dbReference>
<sequence length="910" mass="97366">MHPQLPVPNGATPTSRQHNQAHFPSSSLHTSHLGQSSRRPVNYSGNISDSSSHGLSSRLDMKRLLSKPAAPSHSGSSIISLPSDSEPAPVSPTFPRKERSASDHDRSPMSTNPEHSRGREVMFKSTSLLVQPSLGRKREPSASRPSTSREASSGAQYADRKPSSSRFTRVASSSSSSPTTPIATVVPSTKSAAAATTRRPSVPSLTIDPSYGSRPGTSPADRSIGRAAGRRYHGSGTTTKRRDTVANTSAPSTPTIGLTPAGAVAAAYKQQEQRREKLVSMTTEDDQYRPKSRSLDDPRDVEPSTGPERGAEASPTPYYTVFGSTSGKVVAVGGPDDHDWTYTAVYAERSDTTLGRTSSPAGVKRSLSRKVSASWRRGKGIPRRDSSPDVSDRAQSAEGSKITLQERRSASMPKERRKSLRLSIDDFAERRVVDPLLTGRSLSAGRRNPSASNWGEDSVGTSGDDLHESRRAKPSKLVKAKDPKKKEKEEEGSPGGKLWKLMKRISTGGLRERYASGDFSPPPVPALPKEYLPQSPARSAEAIDSPERGVGLARFIQSRPSMAVSRSPVSSAPYSVEGSRSAGGPRRASNATSGNRPSTTTRSSSPVSSDRTSSKFFHRTHSTRSSSSSYGEEIPPVPSGKVAQHIIPPSELYRLNSDESHTRSPPQELYTPSPNDDSSSSLPCPPRRPGGTPKGSSSPVVAGSDAQHEPQLSGLEPLSAATLSHLSPQSSDGDTSTWTSPVTPASGVPLSEFGVRPPPRPPRSSQRPQGRSSSSNESHSGSHSGTLGPSTLPSFRFTPTEERDNPLEGSSSSSQISRDRDSYGASSNASTTKGRPRSNSLGSRADTPSRSGLMFREFGGPASTHRWTEREKAEKWDELLERSTRAGGTLHIGTEGLLSDNIRFSQYSDF</sequence>
<feature type="compositionally biased region" description="Low complexity" evidence="1">
    <location>
        <begin position="763"/>
        <end position="785"/>
    </location>
</feature>
<dbReference type="KEGG" id="gtr:GLOTRDRAFT_138375"/>
<feature type="region of interest" description="Disordered" evidence="1">
    <location>
        <begin position="353"/>
        <end position="421"/>
    </location>
</feature>
<protein>
    <submittedName>
        <fullName evidence="2">Uncharacterized protein</fullName>
    </submittedName>
</protein>
<feature type="compositionally biased region" description="Polar residues" evidence="1">
    <location>
        <begin position="449"/>
        <end position="461"/>
    </location>
</feature>